<evidence type="ECO:0000256" key="3">
    <source>
        <dbReference type="ARBA" id="ARBA00022989"/>
    </source>
</evidence>
<accession>A0A174FRK5</accession>
<protein>
    <submittedName>
        <fullName evidence="7">Lipid A core-O-antigen ligase and related enzymes</fullName>
    </submittedName>
    <submittedName>
        <fullName evidence="8">O-antigen ligase domain-containing protein</fullName>
    </submittedName>
</protein>
<dbReference type="InterPro" id="IPR051533">
    <property type="entry name" value="WaaL-like"/>
</dbReference>
<organism evidence="7 9">
    <name type="scientific">Agathobacter rectalis</name>
    <dbReference type="NCBI Taxonomy" id="39491"/>
    <lineage>
        <taxon>Bacteria</taxon>
        <taxon>Bacillati</taxon>
        <taxon>Bacillota</taxon>
        <taxon>Clostridia</taxon>
        <taxon>Lachnospirales</taxon>
        <taxon>Lachnospiraceae</taxon>
        <taxon>Agathobacter</taxon>
    </lineage>
</organism>
<name>A0A174FRK5_9FIRM</name>
<evidence type="ECO:0000256" key="1">
    <source>
        <dbReference type="ARBA" id="ARBA00004141"/>
    </source>
</evidence>
<dbReference type="GO" id="GO:0016874">
    <property type="term" value="F:ligase activity"/>
    <property type="evidence" value="ECO:0007669"/>
    <property type="project" value="UniProtKB-KW"/>
</dbReference>
<feature type="transmembrane region" description="Helical" evidence="5">
    <location>
        <begin position="81"/>
        <end position="102"/>
    </location>
</feature>
<evidence type="ECO:0000256" key="2">
    <source>
        <dbReference type="ARBA" id="ARBA00022692"/>
    </source>
</evidence>
<keyword evidence="7" id="KW-0436">Ligase</keyword>
<evidence type="ECO:0000259" key="6">
    <source>
        <dbReference type="Pfam" id="PF04932"/>
    </source>
</evidence>
<dbReference type="Proteomes" id="UP000095384">
    <property type="component" value="Unassembled WGS sequence"/>
</dbReference>
<feature type="domain" description="O-antigen ligase-related" evidence="6">
    <location>
        <begin position="181"/>
        <end position="314"/>
    </location>
</feature>
<evidence type="ECO:0000256" key="4">
    <source>
        <dbReference type="ARBA" id="ARBA00023136"/>
    </source>
</evidence>
<evidence type="ECO:0000313" key="9">
    <source>
        <dbReference type="Proteomes" id="UP000095384"/>
    </source>
</evidence>
<feature type="transmembrane region" description="Helical" evidence="5">
    <location>
        <begin position="213"/>
        <end position="234"/>
    </location>
</feature>
<dbReference type="AlphaFoldDB" id="A0A174FRK5"/>
<reference evidence="8 10" key="2">
    <citation type="submission" date="2018-08" db="EMBL/GenBank/DDBJ databases">
        <title>A genome reference for cultivated species of the human gut microbiota.</title>
        <authorList>
            <person name="Zou Y."/>
            <person name="Xue W."/>
            <person name="Luo G."/>
        </authorList>
    </citation>
    <scope>NUCLEOTIDE SEQUENCE [LARGE SCALE GENOMIC DNA]</scope>
    <source>
        <strain evidence="8 10">AF12-8</strain>
    </source>
</reference>
<keyword evidence="3 5" id="KW-1133">Transmembrane helix</keyword>
<gene>
    <name evidence="8" type="ORF">DWV78_16430</name>
    <name evidence="7" type="ORF">ERS852417_02472</name>
</gene>
<keyword evidence="4 5" id="KW-0472">Membrane</keyword>
<evidence type="ECO:0000256" key="5">
    <source>
        <dbReference type="SAM" id="Phobius"/>
    </source>
</evidence>
<dbReference type="EMBL" id="CYYW01000020">
    <property type="protein sequence ID" value="CUO51150.1"/>
    <property type="molecule type" value="Genomic_DNA"/>
</dbReference>
<feature type="transmembrane region" description="Helical" evidence="5">
    <location>
        <begin position="7"/>
        <end position="24"/>
    </location>
</feature>
<comment type="subcellular location">
    <subcellularLocation>
        <location evidence="1">Membrane</location>
        <topology evidence="1">Multi-pass membrane protein</topology>
    </subcellularLocation>
</comment>
<reference evidence="7 9" key="1">
    <citation type="submission" date="2015-09" db="EMBL/GenBank/DDBJ databases">
        <authorList>
            <consortium name="Pathogen Informatics"/>
        </authorList>
    </citation>
    <scope>NUCLEOTIDE SEQUENCE [LARGE SCALE GENOMIC DNA]</scope>
    <source>
        <strain evidence="7 9">2789STDY5608860</strain>
    </source>
</reference>
<evidence type="ECO:0000313" key="7">
    <source>
        <dbReference type="EMBL" id="CUO51150.1"/>
    </source>
</evidence>
<dbReference type="Pfam" id="PF04932">
    <property type="entry name" value="Wzy_C"/>
    <property type="match status" value="1"/>
</dbReference>
<dbReference type="GO" id="GO:0016020">
    <property type="term" value="C:membrane"/>
    <property type="evidence" value="ECO:0007669"/>
    <property type="project" value="UniProtKB-SubCell"/>
</dbReference>
<feature type="transmembrane region" description="Helical" evidence="5">
    <location>
        <begin position="298"/>
        <end position="322"/>
    </location>
</feature>
<feature type="transmembrane region" description="Helical" evidence="5">
    <location>
        <begin position="30"/>
        <end position="46"/>
    </location>
</feature>
<dbReference type="Proteomes" id="UP000286581">
    <property type="component" value="Unassembled WGS sequence"/>
</dbReference>
<dbReference type="EMBL" id="QSAE01000124">
    <property type="protein sequence ID" value="RGW32964.1"/>
    <property type="molecule type" value="Genomic_DNA"/>
</dbReference>
<dbReference type="PANTHER" id="PTHR37422">
    <property type="entry name" value="TEICHURONIC ACID BIOSYNTHESIS PROTEIN TUAE"/>
    <property type="match status" value="1"/>
</dbReference>
<proteinExistence type="predicted"/>
<keyword evidence="2 5" id="KW-0812">Transmembrane</keyword>
<dbReference type="InterPro" id="IPR007016">
    <property type="entry name" value="O-antigen_ligase-rel_domated"/>
</dbReference>
<feature type="transmembrane region" description="Helical" evidence="5">
    <location>
        <begin position="174"/>
        <end position="207"/>
    </location>
</feature>
<dbReference type="RefSeq" id="WP_055224890.1">
    <property type="nucleotide sequence ID" value="NZ_CYYW01000020.1"/>
</dbReference>
<feature type="transmembrane region" description="Helical" evidence="5">
    <location>
        <begin position="109"/>
        <end position="131"/>
    </location>
</feature>
<feature type="transmembrane region" description="Helical" evidence="5">
    <location>
        <begin position="53"/>
        <end position="75"/>
    </location>
</feature>
<sequence>MIKEKRVNYCLIAICALCLCLWGGIYDFTIAIYGCIFCIGIITVVRKKDRLSIPVNITSAGLIIILICSIISSVAARDHGIAVIGILRIVVFIVFWILWCNIAEQKRDIIWNVLPELLAGITLVSIVLYFIPQLREYLYSAKRLGGVLQYSNTFALLLLASFICLMYREKKSKSAYVVGSILILGIILCGSRTVFVLLIGVILFFIVKKKLSLKYFGIVISGLVILLFILQLLMKLDIQRLLKITLNSSTLNGRVLYWFDGIRVLMKNPLGLGYMGYYFKQPQFQTGNYATKYVHNDFLQMGLDNGIIAMIAFIVIVGYCIVSKRTNDRNRLILIMLSVHAFMDFDLQYGFMFCLLLMTMDTGSDNNLKLKKKCAYIIHGALLMIGLYFVVALGFEYTGNMKAALGLYPLNTFALQDQLNTEASKEKAEQLIKNNGMLPSAYESLIGIEVDDWEYTEAVTQIDEMLNCAGYDSFYYNQAAFYYSKCLDEAVRSEDMETTKRILNKIKGLPQLIEEREFKASKFAYRINDKPKIELTDDIQNYIEKMSEIKFTD</sequence>
<feature type="transmembrane region" description="Helical" evidence="5">
    <location>
        <begin position="255"/>
        <end position="278"/>
    </location>
</feature>
<feature type="transmembrane region" description="Helical" evidence="5">
    <location>
        <begin position="375"/>
        <end position="395"/>
    </location>
</feature>
<dbReference type="PANTHER" id="PTHR37422:SF13">
    <property type="entry name" value="LIPOPOLYSACCHARIDE BIOSYNTHESIS PROTEIN PA4999-RELATED"/>
    <property type="match status" value="1"/>
</dbReference>
<feature type="transmembrane region" description="Helical" evidence="5">
    <location>
        <begin position="147"/>
        <end position="167"/>
    </location>
</feature>
<evidence type="ECO:0000313" key="10">
    <source>
        <dbReference type="Proteomes" id="UP000286581"/>
    </source>
</evidence>
<evidence type="ECO:0000313" key="8">
    <source>
        <dbReference type="EMBL" id="RGW32964.1"/>
    </source>
</evidence>